<evidence type="ECO:0000313" key="2">
    <source>
        <dbReference type="Proteomes" id="UP001610657"/>
    </source>
</evidence>
<evidence type="ECO:0000313" key="1">
    <source>
        <dbReference type="EMBL" id="MFH7519348.1"/>
    </source>
</evidence>
<comment type="caution">
    <text evidence="1">The sequence shown here is derived from an EMBL/GenBank/DDBJ whole genome shotgun (WGS) entry which is preliminary data.</text>
</comment>
<accession>A0ABW7NX38</accession>
<feature type="non-terminal residue" evidence="1">
    <location>
        <position position="77"/>
    </location>
</feature>
<proteinExistence type="predicted"/>
<feature type="non-terminal residue" evidence="1">
    <location>
        <position position="1"/>
    </location>
</feature>
<keyword evidence="2" id="KW-1185">Reference proteome</keyword>
<name>A0ABW7NX38_9PSED</name>
<sequence length="77" mass="8600">TPQLRSDHIHADKPQFSLVERNPPKHKSLLAEHMVEMAKPPIETLSSGEYELDISNSDRYIGATISAENTSMHADQS</sequence>
<dbReference type="EMBL" id="JAVCQK010000756">
    <property type="protein sequence ID" value="MFH7519348.1"/>
    <property type="molecule type" value="Genomic_DNA"/>
</dbReference>
<organism evidence="1 2">
    <name type="scientific">Pseudomonas syringae pv. tagetis</name>
    <dbReference type="NCBI Taxonomy" id="129140"/>
    <lineage>
        <taxon>Bacteria</taxon>
        <taxon>Pseudomonadati</taxon>
        <taxon>Pseudomonadota</taxon>
        <taxon>Gammaproteobacteria</taxon>
        <taxon>Pseudomonadales</taxon>
        <taxon>Pseudomonadaceae</taxon>
        <taxon>Pseudomonas</taxon>
    </lineage>
</organism>
<reference evidence="1 2" key="1">
    <citation type="submission" date="2023-08" db="EMBL/GenBank/DDBJ databases">
        <title>Genomic and mutational analysis of Pseudomonas syringae pv. tagetis EB037 pathogenicity on sunflower.</title>
        <authorList>
            <person name="Maul J.E."/>
        </authorList>
    </citation>
    <scope>NUCLEOTIDE SEQUENCE [LARGE SCALE GENOMIC DNA]</scope>
    <source>
        <strain evidence="1 2">EB037_T1</strain>
    </source>
</reference>
<protein>
    <submittedName>
        <fullName evidence="1">Uncharacterized protein</fullName>
    </submittedName>
</protein>
<gene>
    <name evidence="1" type="ORF">RA271_30180</name>
</gene>
<dbReference type="Proteomes" id="UP001610657">
    <property type="component" value="Unassembled WGS sequence"/>
</dbReference>
<dbReference type="RefSeq" id="WP_395578017.1">
    <property type="nucleotide sequence ID" value="NZ_JAVCQK010000756.1"/>
</dbReference>